<dbReference type="Proteomes" id="UP001597468">
    <property type="component" value="Unassembled WGS sequence"/>
</dbReference>
<comment type="caution">
    <text evidence="1">The sequence shown here is derived from an EMBL/GenBank/DDBJ whole genome shotgun (WGS) entry which is preliminary data.</text>
</comment>
<organism evidence="1 2">
    <name type="scientific">Salinimicrobium flavum</name>
    <dbReference type="NCBI Taxonomy" id="1737065"/>
    <lineage>
        <taxon>Bacteria</taxon>
        <taxon>Pseudomonadati</taxon>
        <taxon>Bacteroidota</taxon>
        <taxon>Flavobacteriia</taxon>
        <taxon>Flavobacteriales</taxon>
        <taxon>Flavobacteriaceae</taxon>
        <taxon>Salinimicrobium</taxon>
    </lineage>
</organism>
<sequence length="201" mass="23216">MRKITFLIALFFSVTTYSQEDFIITINDKKMEVDLDQEYSLNLNGKEINFSISAKDTLTYKDEMFSFKYPKNYKISEIDLGDGVTQFVIMTAEGTGFMIQKYTSMSPTMMNEMMLNELTKESISYGFKMERKDYSKKLSSGHEVKVNKAVLTYKEDTNIYELMSIGKKDEGLILVTMSMSAELSPESRKLISMMWDSLSIY</sequence>
<evidence type="ECO:0000313" key="2">
    <source>
        <dbReference type="Proteomes" id="UP001597468"/>
    </source>
</evidence>
<protein>
    <recommendedName>
        <fullName evidence="3">DUF1795 domain-containing protein</fullName>
    </recommendedName>
</protein>
<evidence type="ECO:0008006" key="3">
    <source>
        <dbReference type="Google" id="ProtNLM"/>
    </source>
</evidence>
<accession>A0ABW5IV61</accession>
<dbReference type="RefSeq" id="WP_380748263.1">
    <property type="nucleotide sequence ID" value="NZ_JBHULT010000005.1"/>
</dbReference>
<dbReference type="EMBL" id="JBHULT010000005">
    <property type="protein sequence ID" value="MFD2516828.1"/>
    <property type="molecule type" value="Genomic_DNA"/>
</dbReference>
<evidence type="ECO:0000313" key="1">
    <source>
        <dbReference type="EMBL" id="MFD2516828.1"/>
    </source>
</evidence>
<keyword evidence="2" id="KW-1185">Reference proteome</keyword>
<gene>
    <name evidence="1" type="ORF">ACFSTG_02885</name>
</gene>
<reference evidence="2" key="1">
    <citation type="journal article" date="2019" name="Int. J. Syst. Evol. Microbiol.">
        <title>The Global Catalogue of Microorganisms (GCM) 10K type strain sequencing project: providing services to taxonomists for standard genome sequencing and annotation.</title>
        <authorList>
            <consortium name="The Broad Institute Genomics Platform"/>
            <consortium name="The Broad Institute Genome Sequencing Center for Infectious Disease"/>
            <person name="Wu L."/>
            <person name="Ma J."/>
        </authorList>
    </citation>
    <scope>NUCLEOTIDE SEQUENCE [LARGE SCALE GENOMIC DNA]</scope>
    <source>
        <strain evidence="2">KCTC 42585</strain>
    </source>
</reference>
<proteinExistence type="predicted"/>
<name>A0ABW5IV61_9FLAO</name>